<evidence type="ECO:0000256" key="1">
    <source>
        <dbReference type="ARBA" id="ARBA00022649"/>
    </source>
</evidence>
<feature type="domain" description="PIN" evidence="6">
    <location>
        <begin position="2"/>
        <end position="118"/>
    </location>
</feature>
<dbReference type="PANTHER" id="PTHR42740">
    <property type="entry name" value="RIBONUCLEASE VAPC3"/>
    <property type="match status" value="1"/>
</dbReference>
<dbReference type="Proteomes" id="UP000650524">
    <property type="component" value="Unassembled WGS sequence"/>
</dbReference>
<sequence>MILIDSSVWIDYFNGIPTWQTDLLDNYLSNVPVVIGDLILTEVLQGFRSDKDYETVKTFLSTLPFRQMGGYNVAIQSAQNYRLLRKAGVTVRKTIDIIIATFCIMEGLTLLHDDRDFDPMASHFSLKTSTPQ</sequence>
<evidence type="ECO:0000256" key="2">
    <source>
        <dbReference type="ARBA" id="ARBA00022722"/>
    </source>
</evidence>
<keyword evidence="4" id="KW-0378">Hydrolase</keyword>
<protein>
    <submittedName>
        <fullName evidence="7">PIN domain nuclease</fullName>
    </submittedName>
</protein>
<evidence type="ECO:0000313" key="7">
    <source>
        <dbReference type="EMBL" id="MBC8176047.1"/>
    </source>
</evidence>
<evidence type="ECO:0000256" key="5">
    <source>
        <dbReference type="ARBA" id="ARBA00022842"/>
    </source>
</evidence>
<keyword evidence="3" id="KW-0479">Metal-binding</keyword>
<gene>
    <name evidence="7" type="ORF">H8E19_01475</name>
</gene>
<dbReference type="AlphaFoldDB" id="A0A8J6T3C0"/>
<accession>A0A8J6T3C0</accession>
<dbReference type="CDD" id="cd18760">
    <property type="entry name" value="PIN_MtVapC3-like"/>
    <property type="match status" value="1"/>
</dbReference>
<dbReference type="Gene3D" id="3.40.50.1010">
    <property type="entry name" value="5'-nuclease"/>
    <property type="match status" value="1"/>
</dbReference>
<dbReference type="InterPro" id="IPR051749">
    <property type="entry name" value="PINc/VapC_TA_RNase"/>
</dbReference>
<evidence type="ECO:0000256" key="3">
    <source>
        <dbReference type="ARBA" id="ARBA00022723"/>
    </source>
</evidence>
<dbReference type="GO" id="GO:0004540">
    <property type="term" value="F:RNA nuclease activity"/>
    <property type="evidence" value="ECO:0007669"/>
    <property type="project" value="TreeGrafter"/>
</dbReference>
<name>A0A8J6T3C0_9DELT</name>
<dbReference type="SUPFAM" id="SSF88723">
    <property type="entry name" value="PIN domain-like"/>
    <property type="match status" value="1"/>
</dbReference>
<dbReference type="InterPro" id="IPR029060">
    <property type="entry name" value="PIN-like_dom_sf"/>
</dbReference>
<keyword evidence="2" id="KW-0540">Nuclease</keyword>
<keyword evidence="5" id="KW-0460">Magnesium</keyword>
<dbReference type="EMBL" id="JACNJD010000077">
    <property type="protein sequence ID" value="MBC8176047.1"/>
    <property type="molecule type" value="Genomic_DNA"/>
</dbReference>
<organism evidence="7 8">
    <name type="scientific">Candidatus Desulfacyla euxinica</name>
    <dbReference type="NCBI Taxonomy" id="2841693"/>
    <lineage>
        <taxon>Bacteria</taxon>
        <taxon>Deltaproteobacteria</taxon>
        <taxon>Candidatus Desulfacyla</taxon>
    </lineage>
</organism>
<reference evidence="7 8" key="1">
    <citation type="submission" date="2020-08" db="EMBL/GenBank/DDBJ databases">
        <title>Bridging the membrane lipid divide: bacteria of the FCB group superphylum have the potential to synthesize archaeal ether lipids.</title>
        <authorList>
            <person name="Villanueva L."/>
            <person name="Von Meijenfeldt F.A.B."/>
            <person name="Westbye A.B."/>
            <person name="Yadav S."/>
            <person name="Hopmans E.C."/>
            <person name="Dutilh B.E."/>
            <person name="Sinninghe Damste J.S."/>
        </authorList>
    </citation>
    <scope>NUCLEOTIDE SEQUENCE [LARGE SCALE GENOMIC DNA]</scope>
    <source>
        <strain evidence="7">NIOZ-UU27</strain>
    </source>
</reference>
<dbReference type="GO" id="GO:0046872">
    <property type="term" value="F:metal ion binding"/>
    <property type="evidence" value="ECO:0007669"/>
    <property type="project" value="UniProtKB-KW"/>
</dbReference>
<dbReference type="InterPro" id="IPR002716">
    <property type="entry name" value="PIN_dom"/>
</dbReference>
<evidence type="ECO:0000313" key="8">
    <source>
        <dbReference type="Proteomes" id="UP000650524"/>
    </source>
</evidence>
<dbReference type="PANTHER" id="PTHR42740:SF1">
    <property type="entry name" value="RIBONUCLEASE VAPC3"/>
    <property type="match status" value="1"/>
</dbReference>
<comment type="caution">
    <text evidence="7">The sequence shown here is derived from an EMBL/GenBank/DDBJ whole genome shotgun (WGS) entry which is preliminary data.</text>
</comment>
<dbReference type="Pfam" id="PF01850">
    <property type="entry name" value="PIN"/>
    <property type="match status" value="1"/>
</dbReference>
<proteinExistence type="predicted"/>
<dbReference type="GO" id="GO:0016787">
    <property type="term" value="F:hydrolase activity"/>
    <property type="evidence" value="ECO:0007669"/>
    <property type="project" value="UniProtKB-KW"/>
</dbReference>
<evidence type="ECO:0000256" key="4">
    <source>
        <dbReference type="ARBA" id="ARBA00022801"/>
    </source>
</evidence>
<keyword evidence="1" id="KW-1277">Toxin-antitoxin system</keyword>
<evidence type="ECO:0000259" key="6">
    <source>
        <dbReference type="Pfam" id="PF01850"/>
    </source>
</evidence>